<keyword evidence="4" id="KW-1185">Reference proteome</keyword>
<reference evidence="3" key="3">
    <citation type="journal article" date="2022" name="bioRxiv">
        <title>A global pangenome for the wheat fungal pathogen Pyrenophora tritici-repentis and prediction of effector protein structural homology.</title>
        <authorList>
            <person name="Moolhuijzen P."/>
            <person name="See P.T."/>
            <person name="Shi G."/>
            <person name="Powell H.R."/>
            <person name="Cockram J."/>
            <person name="Jorgensen L.N."/>
            <person name="Benslimane H."/>
            <person name="Strelkov S.E."/>
            <person name="Turner J."/>
            <person name="Liu Z."/>
            <person name="Moffat C.S."/>
        </authorList>
    </citation>
    <scope>NUCLEOTIDE SEQUENCE</scope>
    <source>
        <strain evidence="3">86-124</strain>
    </source>
</reference>
<feature type="region of interest" description="Disordered" evidence="1">
    <location>
        <begin position="176"/>
        <end position="209"/>
    </location>
</feature>
<organism evidence="3 4">
    <name type="scientific">Pyrenophora tritici-repentis</name>
    <dbReference type="NCBI Taxonomy" id="45151"/>
    <lineage>
        <taxon>Eukaryota</taxon>
        <taxon>Fungi</taxon>
        <taxon>Dikarya</taxon>
        <taxon>Ascomycota</taxon>
        <taxon>Pezizomycotina</taxon>
        <taxon>Dothideomycetes</taxon>
        <taxon>Pleosporomycetidae</taxon>
        <taxon>Pleosporales</taxon>
        <taxon>Pleosporineae</taxon>
        <taxon>Pleosporaceae</taxon>
        <taxon>Pyrenophora</taxon>
    </lineage>
</organism>
<feature type="compositionally biased region" description="Polar residues" evidence="1">
    <location>
        <begin position="254"/>
        <end position="265"/>
    </location>
</feature>
<accession>A0A2W1DWQ5</accession>
<sequence>MDQFRIPPGHFHLATQSPQETFREVLNLLVTNGIHINRNTAVEVYEVIMASYQAVTITFNAPPAHAQPPPVVDIQNTMSSTSFSTVPTTAKKTYEYPGLPKYGAPRDCNTSFYWSHEDPTFAVMLPDVDLTVYPNSSMSMKDAGEKAAEVCATNICAIKMAETDILKQDIGHLAPVPASEANTSPTVEADNSDAESHVSGDTETSVLSIPTTEITGHALDGTQATSTQETSTQDDVIFSQSHESLPSTQDTVYTVDSAQSSQPANGSRPADAATRTKKTPVSAAHTRRSSPLAQSEPMVPEDVTLGKRSRDDDTSEPKPANKKSKGDL</sequence>
<dbReference type="Proteomes" id="UP000249757">
    <property type="component" value="Unassembled WGS sequence"/>
</dbReference>
<feature type="region of interest" description="Disordered" evidence="1">
    <location>
        <begin position="254"/>
        <end position="328"/>
    </location>
</feature>
<protein>
    <submittedName>
        <fullName evidence="2">Tymo-45kd-70kd multi-domain protein</fullName>
    </submittedName>
</protein>
<dbReference type="EMBL" id="NQIK02000009">
    <property type="protein sequence ID" value="KAF7566233.1"/>
    <property type="molecule type" value="Genomic_DNA"/>
</dbReference>
<comment type="caution">
    <text evidence="3">The sequence shown here is derived from an EMBL/GenBank/DDBJ whole genome shotgun (WGS) entry which is preliminary data.</text>
</comment>
<reference evidence="4" key="4">
    <citation type="journal article" date="2022" name="Microb. Genom.">
        <title>A global pangenome for the wheat fungal pathogen Pyrenophora tritici-repentis and prediction of effector protein structural homology.</title>
        <authorList>
            <person name="Moolhuijzen P.M."/>
            <person name="See P.T."/>
            <person name="Shi G."/>
            <person name="Powell H.R."/>
            <person name="Cockram J."/>
            <person name="Jorgensen L.N."/>
            <person name="Benslimane H."/>
            <person name="Strelkov S.E."/>
            <person name="Turner J."/>
            <person name="Liu Z."/>
            <person name="Moffat C.S."/>
        </authorList>
    </citation>
    <scope>NUCLEOTIDE SEQUENCE [LARGE SCALE GENOMIC DNA]</scope>
</reference>
<feature type="compositionally biased region" description="Basic and acidic residues" evidence="1">
    <location>
        <begin position="304"/>
        <end position="316"/>
    </location>
</feature>
<reference evidence="2" key="1">
    <citation type="journal article" date="2018" name="BMC Genomics">
        <title>Comparative genomics of the wheat fungal pathogen Pyrenophora tritici-repentis reveals chromosomal variations and genome plasticity.</title>
        <authorList>
            <person name="Moolhuijzen P."/>
            <person name="See P.T."/>
            <person name="Hane J.K."/>
            <person name="Shi G."/>
            <person name="Liu Z."/>
            <person name="Oliver R.P."/>
            <person name="Moffat C.S."/>
        </authorList>
    </citation>
    <scope>NUCLEOTIDE SEQUENCE [LARGE SCALE GENOMIC DNA]</scope>
    <source>
        <strain evidence="2">M4</strain>
    </source>
</reference>
<dbReference type="EMBL" id="NRDI02000002">
    <property type="protein sequence ID" value="KAI1519194.1"/>
    <property type="molecule type" value="Genomic_DNA"/>
</dbReference>
<evidence type="ECO:0000313" key="4">
    <source>
        <dbReference type="Proteomes" id="UP000249757"/>
    </source>
</evidence>
<evidence type="ECO:0000256" key="1">
    <source>
        <dbReference type="SAM" id="MobiDB-lite"/>
    </source>
</evidence>
<gene>
    <name evidence="3" type="ORF">Ptr86124_002322</name>
    <name evidence="2" type="ORF">PtrM4_145530</name>
</gene>
<name>A0A2W1DWQ5_9PLEO</name>
<dbReference type="Proteomes" id="UP000245464">
    <property type="component" value="Chromosome 9"/>
</dbReference>
<proteinExistence type="predicted"/>
<reference evidence="3" key="2">
    <citation type="submission" date="2021-05" db="EMBL/GenBank/DDBJ databases">
        <authorList>
            <person name="Moolhuijzen P.M."/>
            <person name="Moffat C.S."/>
        </authorList>
    </citation>
    <scope>NUCLEOTIDE SEQUENCE</scope>
    <source>
        <strain evidence="3">86-124</strain>
    </source>
</reference>
<evidence type="ECO:0000313" key="2">
    <source>
        <dbReference type="EMBL" id="KAF7566233.1"/>
    </source>
</evidence>
<evidence type="ECO:0000313" key="3">
    <source>
        <dbReference type="EMBL" id="KAI1519194.1"/>
    </source>
</evidence>
<dbReference type="AlphaFoldDB" id="A0A2W1DWQ5"/>